<keyword evidence="2" id="KW-1185">Reference proteome</keyword>
<evidence type="ECO:0000313" key="1">
    <source>
        <dbReference type="EMBL" id="OJA13181.1"/>
    </source>
</evidence>
<dbReference type="EMBL" id="LVVM01004331">
    <property type="protein sequence ID" value="OJA13181.1"/>
    <property type="molecule type" value="Genomic_DNA"/>
</dbReference>
<organism evidence="1 2">
    <name type="scientific">Rhizopogon vesiculosus</name>
    <dbReference type="NCBI Taxonomy" id="180088"/>
    <lineage>
        <taxon>Eukaryota</taxon>
        <taxon>Fungi</taxon>
        <taxon>Dikarya</taxon>
        <taxon>Basidiomycota</taxon>
        <taxon>Agaricomycotina</taxon>
        <taxon>Agaricomycetes</taxon>
        <taxon>Agaricomycetidae</taxon>
        <taxon>Boletales</taxon>
        <taxon>Suillineae</taxon>
        <taxon>Rhizopogonaceae</taxon>
        <taxon>Rhizopogon</taxon>
    </lineage>
</organism>
<comment type="caution">
    <text evidence="1">The sequence shown here is derived from an EMBL/GenBank/DDBJ whole genome shotgun (WGS) entry which is preliminary data.</text>
</comment>
<dbReference type="OrthoDB" id="10354145at2759"/>
<protein>
    <submittedName>
        <fullName evidence="1">Uncharacterized protein</fullName>
    </submittedName>
</protein>
<evidence type="ECO:0000313" key="2">
    <source>
        <dbReference type="Proteomes" id="UP000183567"/>
    </source>
</evidence>
<reference evidence="1 2" key="1">
    <citation type="submission" date="2016-03" db="EMBL/GenBank/DDBJ databases">
        <title>Comparative genomics of the ectomycorrhizal sister species Rhizopogon vinicolor and Rhizopogon vesiculosus (Basidiomycota: Boletales) reveals a divergence of the mating type B locus.</title>
        <authorList>
            <person name="Mujic A.B."/>
            <person name="Kuo A."/>
            <person name="Tritt A."/>
            <person name="Lipzen A."/>
            <person name="Chen C."/>
            <person name="Johnson J."/>
            <person name="Sharma A."/>
            <person name="Barry K."/>
            <person name="Grigoriev I.V."/>
            <person name="Spatafora J.W."/>
        </authorList>
    </citation>
    <scope>NUCLEOTIDE SEQUENCE [LARGE SCALE GENOMIC DNA]</scope>
    <source>
        <strain evidence="1 2">AM-OR11-056</strain>
    </source>
</reference>
<proteinExistence type="predicted"/>
<name>A0A1J8PWE3_9AGAM</name>
<accession>A0A1J8PWE3</accession>
<sequence length="165" mass="18568">MNPTPLTIHLPQKPVERMVMVMYIIILYQFMESSRFAIMECEELLEAIARATFHNGDQLLADDPILIQRKDAIKNYLKDYPPLFEVQAIPHPPGTDLLSFPLRIVVLHEFMHVIMFRFAVFPPGTPPRITSPSRADFDAARGHGESGYWAEGWVSGAGSATLEGS</sequence>
<dbReference type="Proteomes" id="UP000183567">
    <property type="component" value="Unassembled WGS sequence"/>
</dbReference>
<gene>
    <name evidence="1" type="ORF">AZE42_09501</name>
</gene>
<dbReference type="AlphaFoldDB" id="A0A1J8PWE3"/>